<gene>
    <name evidence="2" type="ORF">AS188_03600</name>
    <name evidence="3" type="ORF">KFL01_07600</name>
</gene>
<feature type="compositionally biased region" description="Low complexity" evidence="1">
    <location>
        <begin position="137"/>
        <end position="150"/>
    </location>
</feature>
<dbReference type="OrthoDB" id="4883042at2"/>
<keyword evidence="5" id="KW-1185">Reference proteome</keyword>
<dbReference type="RefSeq" id="WP_058857695.1">
    <property type="nucleotide sequence ID" value="NZ_BJZR01000012.1"/>
</dbReference>
<dbReference type="Proteomes" id="UP000321155">
    <property type="component" value="Unassembled WGS sequence"/>
</dbReference>
<name>A0A0U3HVP8_9MICC</name>
<evidence type="ECO:0000313" key="2">
    <source>
        <dbReference type="EMBL" id="ALU38983.1"/>
    </source>
</evidence>
<evidence type="ECO:0000313" key="4">
    <source>
        <dbReference type="Proteomes" id="UP000057181"/>
    </source>
</evidence>
<reference evidence="2 4" key="1">
    <citation type="submission" date="2015-11" db="EMBL/GenBank/DDBJ databases">
        <title>Complete Genome Sequence of Kocuria flava strain HO-9041.</title>
        <authorList>
            <person name="Zhou M."/>
            <person name="Dai J."/>
        </authorList>
    </citation>
    <scope>NUCLEOTIDE SEQUENCE [LARGE SCALE GENOMIC DNA]</scope>
    <source>
        <strain evidence="2 4">HO-9041</strain>
    </source>
</reference>
<dbReference type="Proteomes" id="UP000057181">
    <property type="component" value="Chromosome"/>
</dbReference>
<organism evidence="2 4">
    <name type="scientific">Kocuria flava</name>
    <dbReference type="NCBI Taxonomy" id="446860"/>
    <lineage>
        <taxon>Bacteria</taxon>
        <taxon>Bacillati</taxon>
        <taxon>Actinomycetota</taxon>
        <taxon>Actinomycetes</taxon>
        <taxon>Micrococcales</taxon>
        <taxon>Micrococcaceae</taxon>
        <taxon>Kocuria</taxon>
    </lineage>
</organism>
<dbReference type="AlphaFoldDB" id="A0A0U3HVP8"/>
<proteinExistence type="predicted"/>
<reference evidence="3 5" key="2">
    <citation type="submission" date="2019-07" db="EMBL/GenBank/DDBJ databases">
        <title>Whole genome shotgun sequence of Kocuria flava NBRC 107626.</title>
        <authorList>
            <person name="Hosoyama A."/>
            <person name="Uohara A."/>
            <person name="Ohji S."/>
            <person name="Ichikawa N."/>
        </authorList>
    </citation>
    <scope>NUCLEOTIDE SEQUENCE [LARGE SCALE GENOMIC DNA]</scope>
    <source>
        <strain evidence="3 5">NBRC 107626</strain>
    </source>
</reference>
<dbReference type="EMBL" id="BJZR01000012">
    <property type="protein sequence ID" value="GEO91454.1"/>
    <property type="molecule type" value="Genomic_DNA"/>
</dbReference>
<dbReference type="STRING" id="446860.AS188_03600"/>
<feature type="region of interest" description="Disordered" evidence="1">
    <location>
        <begin position="53"/>
        <end position="158"/>
    </location>
</feature>
<protein>
    <submittedName>
        <fullName evidence="2">Uncharacterized protein</fullName>
    </submittedName>
</protein>
<sequence>MTVELDEQGTVTAGGRPVDWATAYHWAVDSPETITDLVHDTRAFVTVLAAAEHAGPGEQAAAVPRAFAAGRPRRPGATWADGQPQGPGPNAVEVPGDEQAPGGARGAGTPDEAGTAASRPAEASVPGTDTPADDDGAPAAGGTAAPGPAAEQADSERP</sequence>
<evidence type="ECO:0000256" key="1">
    <source>
        <dbReference type="SAM" id="MobiDB-lite"/>
    </source>
</evidence>
<feature type="compositionally biased region" description="Low complexity" evidence="1">
    <location>
        <begin position="60"/>
        <end position="70"/>
    </location>
</feature>
<accession>A0A0U3HVP8</accession>
<dbReference type="KEGG" id="kfv:AS188_03600"/>
<evidence type="ECO:0000313" key="3">
    <source>
        <dbReference type="EMBL" id="GEO91454.1"/>
    </source>
</evidence>
<evidence type="ECO:0000313" key="5">
    <source>
        <dbReference type="Proteomes" id="UP000321155"/>
    </source>
</evidence>
<dbReference type="EMBL" id="CP013254">
    <property type="protein sequence ID" value="ALU38983.1"/>
    <property type="molecule type" value="Genomic_DNA"/>
</dbReference>